<keyword evidence="8 11" id="KW-0234">DNA repair</keyword>
<keyword evidence="3 10" id="KW-0853">WD repeat</keyword>
<keyword evidence="11" id="KW-0833">Ubl conjugation pathway</keyword>
<comment type="subcellular location">
    <subcellularLocation>
        <location evidence="1 11">Nucleus</location>
    </subcellularLocation>
</comment>
<dbReference type="InterPro" id="IPR024977">
    <property type="entry name" value="Apc4-like_WD40_dom"/>
</dbReference>
<dbReference type="UniPathway" id="UPA00143"/>
<keyword evidence="7 11" id="KW-0508">mRNA splicing</keyword>
<dbReference type="GO" id="GO:0006281">
    <property type="term" value="P:DNA repair"/>
    <property type="evidence" value="ECO:0007669"/>
    <property type="project" value="UniProtKB-KW"/>
</dbReference>
<dbReference type="PROSITE" id="PS51698">
    <property type="entry name" value="U_BOX"/>
    <property type="match status" value="1"/>
</dbReference>
<dbReference type="Pfam" id="PF00400">
    <property type="entry name" value="WD40"/>
    <property type="match status" value="2"/>
</dbReference>
<dbReference type="FunFam" id="3.30.40.10:FF:000027">
    <property type="entry name" value="Pre-mRNA-processing factor 19, putative"/>
    <property type="match status" value="1"/>
</dbReference>
<dbReference type="SMART" id="SM00320">
    <property type="entry name" value="WD40"/>
    <property type="match status" value="6"/>
</dbReference>
<feature type="coiled-coil region" evidence="12">
    <location>
        <begin position="118"/>
        <end position="152"/>
    </location>
</feature>
<dbReference type="SUPFAM" id="SSF50978">
    <property type="entry name" value="WD40 repeat-like"/>
    <property type="match status" value="1"/>
</dbReference>
<dbReference type="OrthoDB" id="687049at2759"/>
<dbReference type="GO" id="GO:0061630">
    <property type="term" value="F:ubiquitin protein ligase activity"/>
    <property type="evidence" value="ECO:0007669"/>
    <property type="project" value="UniProtKB-UniRule"/>
</dbReference>
<evidence type="ECO:0000256" key="1">
    <source>
        <dbReference type="ARBA" id="ARBA00004123"/>
    </source>
</evidence>
<evidence type="ECO:0000256" key="7">
    <source>
        <dbReference type="ARBA" id="ARBA00023187"/>
    </source>
</evidence>
<dbReference type="InterPro" id="IPR003613">
    <property type="entry name" value="Ubox_domain"/>
</dbReference>
<dbReference type="InterPro" id="IPR015943">
    <property type="entry name" value="WD40/YVTN_repeat-like_dom_sf"/>
</dbReference>
<keyword evidence="9 11" id="KW-0539">Nucleus</keyword>
<comment type="catalytic activity">
    <reaction evidence="11">
        <text>S-ubiquitinyl-[E2 ubiquitin-conjugating enzyme]-L-cysteine + [acceptor protein]-L-lysine = [E2 ubiquitin-conjugating enzyme]-L-cysteine + N(6)-ubiquitinyl-[acceptor protein]-L-lysine.</text>
        <dbReference type="EC" id="2.3.2.27"/>
    </reaction>
</comment>
<dbReference type="InterPro" id="IPR001680">
    <property type="entry name" value="WD40_rpt"/>
</dbReference>
<keyword evidence="15" id="KW-1185">Reference proteome</keyword>
<evidence type="ECO:0000313" key="14">
    <source>
        <dbReference type="EMBL" id="PIA16439.1"/>
    </source>
</evidence>
<evidence type="ECO:0000313" key="15">
    <source>
        <dbReference type="Proteomes" id="UP000242474"/>
    </source>
</evidence>
<dbReference type="EC" id="2.3.2.27" evidence="11"/>
<proteinExistence type="inferred from homology"/>
<dbReference type="AlphaFoldDB" id="A0A2G5BBP7"/>
<dbReference type="CDD" id="cd00200">
    <property type="entry name" value="WD40"/>
    <property type="match status" value="1"/>
</dbReference>
<gene>
    <name evidence="14" type="ORF">COEREDRAFT_81383</name>
</gene>
<evidence type="ECO:0000256" key="10">
    <source>
        <dbReference type="PROSITE-ProRule" id="PRU00221"/>
    </source>
</evidence>
<dbReference type="Pfam" id="PF08606">
    <property type="entry name" value="Prp19"/>
    <property type="match status" value="1"/>
</dbReference>
<feature type="repeat" description="WD" evidence="10">
    <location>
        <begin position="268"/>
        <end position="303"/>
    </location>
</feature>
<dbReference type="EMBL" id="KZ303500">
    <property type="protein sequence ID" value="PIA16439.1"/>
    <property type="molecule type" value="Genomic_DNA"/>
</dbReference>
<organism evidence="14 15">
    <name type="scientific">Coemansia reversa (strain ATCC 12441 / NRRL 1564)</name>
    <dbReference type="NCBI Taxonomy" id="763665"/>
    <lineage>
        <taxon>Eukaryota</taxon>
        <taxon>Fungi</taxon>
        <taxon>Fungi incertae sedis</taxon>
        <taxon>Zoopagomycota</taxon>
        <taxon>Kickxellomycotina</taxon>
        <taxon>Kickxellomycetes</taxon>
        <taxon>Kickxellales</taxon>
        <taxon>Kickxellaceae</taxon>
        <taxon>Coemansia</taxon>
    </lineage>
</organism>
<comment type="pathway">
    <text evidence="11">Protein modification; protein ubiquitination.</text>
</comment>
<dbReference type="InterPro" id="IPR036322">
    <property type="entry name" value="WD40_repeat_dom_sf"/>
</dbReference>
<sequence length="543" mass="59284">MSFCCSLSGEAPNEPVVSLKTGRVYDKRLLQKYLDENGTEPQSDHTLSDEDIISVNVDPPAVKPRPPTLTSIPALLSTFQNEWDALVLETFTLKQQYQQVRQELSQALYQNDAACRVIARITKERDEAREILATLQAQTNALESKYERESEKATAVEDGMDVDDAKPHADTSANGNIIPEEAYYIKAAETAKVLSKARMKREVPAGLVSADSWTTAKEVETVESLHTSTKPGIISLDLDRSGNLALTGGMDNHAEIYSRERDQTLATLKGHTKRVTTAIWIGGGGLDQRIITGSLDKSIRIWSPKANNSEEGKDVRSIGWTKEKIIKEHNAEIAGIAIHPSGEYFASAAVDGTWAIHTMAGDTIIKDAIDSPISQVAFHPDGMFLGVGTGDGYAKVLDIKQRQVLATLDVSSTNENATRVNGLHFSENGYYFVTTSPVEAAIWDLRKQKKTKSWQLSDIQSKDGQPLPEGTQFTAARFDNSGKYIALAAGAINVFKVKGWNQLATLPAGEFPINAISWSGENSAAIVAATMDNTLHYYAPANL</sequence>
<evidence type="ECO:0000256" key="12">
    <source>
        <dbReference type="SAM" id="Coils"/>
    </source>
</evidence>
<dbReference type="SMART" id="SM00504">
    <property type="entry name" value="Ubox"/>
    <property type="match status" value="1"/>
</dbReference>
<evidence type="ECO:0000256" key="2">
    <source>
        <dbReference type="ARBA" id="ARBA00006388"/>
    </source>
</evidence>
<keyword evidence="12" id="KW-0175">Coiled coil</keyword>
<dbReference type="PROSITE" id="PS50082">
    <property type="entry name" value="WD_REPEATS_2"/>
    <property type="match status" value="1"/>
</dbReference>
<dbReference type="PANTHER" id="PTHR43995">
    <property type="entry name" value="PRE-MRNA-PROCESSING FACTOR 19"/>
    <property type="match status" value="1"/>
</dbReference>
<dbReference type="InterPro" id="IPR013915">
    <property type="entry name" value="Prp19_cc"/>
</dbReference>
<dbReference type="PANTHER" id="PTHR43995:SF1">
    <property type="entry name" value="PRE-MRNA-PROCESSING FACTOR 19"/>
    <property type="match status" value="1"/>
</dbReference>
<evidence type="ECO:0000256" key="11">
    <source>
        <dbReference type="RuleBase" id="RU367101"/>
    </source>
</evidence>
<name>A0A2G5BBP7_COERN</name>
<dbReference type="Gene3D" id="3.30.40.10">
    <property type="entry name" value="Zinc/RING finger domain, C3HC4 (zinc finger)"/>
    <property type="match status" value="1"/>
</dbReference>
<dbReference type="SUPFAM" id="SSF57850">
    <property type="entry name" value="RING/U-box"/>
    <property type="match status" value="1"/>
</dbReference>
<dbReference type="InterPro" id="IPR038959">
    <property type="entry name" value="Prp19"/>
</dbReference>
<protein>
    <recommendedName>
        <fullName evidence="11">Pre-mRNA-processing factor 19</fullName>
        <ecNumber evidence="11">2.3.2.27</ecNumber>
    </recommendedName>
</protein>
<comment type="similarity">
    <text evidence="2 11">Belongs to the WD repeat PRP19 family.</text>
</comment>
<comment type="function">
    <text evidence="11">Ubiquitin-protein ligase which is mainly involved pre-mRNA splicing and DNA repair. Required for pre-mRNA splicing as component of the spliceosome.</text>
</comment>
<dbReference type="GO" id="GO:0005737">
    <property type="term" value="C:cytoplasm"/>
    <property type="evidence" value="ECO:0007669"/>
    <property type="project" value="TreeGrafter"/>
</dbReference>
<evidence type="ECO:0000256" key="6">
    <source>
        <dbReference type="ARBA" id="ARBA00022763"/>
    </source>
</evidence>
<dbReference type="GO" id="GO:0071006">
    <property type="term" value="C:U2-type catalytic step 1 spliceosome"/>
    <property type="evidence" value="ECO:0007669"/>
    <property type="project" value="TreeGrafter"/>
</dbReference>
<dbReference type="Proteomes" id="UP000242474">
    <property type="component" value="Unassembled WGS sequence"/>
</dbReference>
<keyword evidence="4 11" id="KW-0507">mRNA processing</keyword>
<evidence type="ECO:0000256" key="3">
    <source>
        <dbReference type="ARBA" id="ARBA00022574"/>
    </source>
</evidence>
<evidence type="ECO:0000256" key="9">
    <source>
        <dbReference type="ARBA" id="ARBA00023242"/>
    </source>
</evidence>
<evidence type="ECO:0000256" key="8">
    <source>
        <dbReference type="ARBA" id="ARBA00023204"/>
    </source>
</evidence>
<evidence type="ECO:0000256" key="5">
    <source>
        <dbReference type="ARBA" id="ARBA00022728"/>
    </source>
</evidence>
<comment type="subunit">
    <text evidence="11">Homotetramer.</text>
</comment>
<keyword evidence="11" id="KW-0808">Transferase</keyword>
<evidence type="ECO:0000256" key="4">
    <source>
        <dbReference type="ARBA" id="ARBA00022664"/>
    </source>
</evidence>
<evidence type="ECO:0000259" key="13">
    <source>
        <dbReference type="PROSITE" id="PS51698"/>
    </source>
</evidence>
<dbReference type="GO" id="GO:0070534">
    <property type="term" value="P:protein K63-linked ubiquitination"/>
    <property type="evidence" value="ECO:0007669"/>
    <property type="project" value="UniProtKB-UniRule"/>
</dbReference>
<keyword evidence="5 11" id="KW-0747">Spliceosome</keyword>
<dbReference type="InterPro" id="IPR013083">
    <property type="entry name" value="Znf_RING/FYVE/PHD"/>
</dbReference>
<accession>A0A2G5BBP7</accession>
<dbReference type="Pfam" id="PF12894">
    <property type="entry name" value="ANAPC4_WD40"/>
    <property type="match status" value="1"/>
</dbReference>
<dbReference type="Gene3D" id="2.130.10.10">
    <property type="entry name" value="YVTN repeat-like/Quinoprotein amine dehydrogenase"/>
    <property type="match status" value="1"/>
</dbReference>
<dbReference type="GO" id="GO:0000398">
    <property type="term" value="P:mRNA splicing, via spliceosome"/>
    <property type="evidence" value="ECO:0007669"/>
    <property type="project" value="InterPro"/>
</dbReference>
<dbReference type="STRING" id="763665.A0A2G5BBP7"/>
<feature type="domain" description="U-box" evidence="13">
    <location>
        <begin position="1"/>
        <end position="73"/>
    </location>
</feature>
<dbReference type="GO" id="GO:0000974">
    <property type="term" value="C:Prp19 complex"/>
    <property type="evidence" value="ECO:0007669"/>
    <property type="project" value="UniProtKB-UniRule"/>
</dbReference>
<keyword evidence="6 11" id="KW-0227">DNA damage</keyword>
<reference evidence="14 15" key="1">
    <citation type="journal article" date="2015" name="Genome Biol. Evol.">
        <title>Phylogenomic analyses indicate that early fungi evolved digesting cell walls of algal ancestors of land plants.</title>
        <authorList>
            <person name="Chang Y."/>
            <person name="Wang S."/>
            <person name="Sekimoto S."/>
            <person name="Aerts A.L."/>
            <person name="Choi C."/>
            <person name="Clum A."/>
            <person name="LaButti K.M."/>
            <person name="Lindquist E.A."/>
            <person name="Yee Ngan C."/>
            <person name="Ohm R.A."/>
            <person name="Salamov A.A."/>
            <person name="Grigoriev I.V."/>
            <person name="Spatafora J.W."/>
            <person name="Berbee M.L."/>
        </authorList>
    </citation>
    <scope>NUCLEOTIDE SEQUENCE [LARGE SCALE GENOMIC DNA]</scope>
    <source>
        <strain evidence="14 15">NRRL 1564</strain>
    </source>
</reference>